<dbReference type="Proteomes" id="UP000008394">
    <property type="component" value="Chromosome"/>
</dbReference>
<dbReference type="GO" id="GO:0005829">
    <property type="term" value="C:cytosol"/>
    <property type="evidence" value="ECO:0007669"/>
    <property type="project" value="TreeGrafter"/>
</dbReference>
<dbReference type="Pfam" id="PF11799">
    <property type="entry name" value="IMS_C"/>
    <property type="match status" value="1"/>
</dbReference>
<dbReference type="PANTHER" id="PTHR11076">
    <property type="entry name" value="DNA REPAIR POLYMERASE UMUC / TRANSFERASE FAMILY MEMBER"/>
    <property type="match status" value="1"/>
</dbReference>
<dbReference type="GO" id="GO:0003684">
    <property type="term" value="F:damaged DNA binding"/>
    <property type="evidence" value="ECO:0007669"/>
    <property type="project" value="InterPro"/>
</dbReference>
<dbReference type="GO" id="GO:0003887">
    <property type="term" value="F:DNA-directed DNA polymerase activity"/>
    <property type="evidence" value="ECO:0007669"/>
    <property type="project" value="TreeGrafter"/>
</dbReference>
<dbReference type="EMBL" id="CP002915">
    <property type="protein sequence ID" value="AEK30058.1"/>
    <property type="molecule type" value="Genomic_DNA"/>
</dbReference>
<dbReference type="InterPro" id="IPR017961">
    <property type="entry name" value="DNA_pol_Y-fam_little_finger"/>
</dbReference>
<evidence type="ECO:0000256" key="1">
    <source>
        <dbReference type="ARBA" id="ARBA00010945"/>
    </source>
</evidence>
<name>A0A806FQA2_BIFAN</name>
<dbReference type="SUPFAM" id="SSF56672">
    <property type="entry name" value="DNA/RNA polymerases"/>
    <property type="match status" value="1"/>
</dbReference>
<comment type="function">
    <text evidence="2">Poorly processive, error-prone DNA polymerase involved in untargeted mutagenesis. Copies undamaged DNA at stalled replication forks, which arise in vivo from mismatched or misaligned primer ends. These misaligned primers can be extended by PolIV. Exhibits no 3'-5' exonuclease (proofreading) activity. May be involved in translesional synthesis, in conjunction with the beta clamp from PolIII.</text>
</comment>
<evidence type="ECO:0000313" key="4">
    <source>
        <dbReference type="EMBL" id="AEK30058.1"/>
    </source>
</evidence>
<dbReference type="AlphaFoldDB" id="A0A806FQA2"/>
<feature type="domain" description="UmuC" evidence="3">
    <location>
        <begin position="18"/>
        <end position="246"/>
    </location>
</feature>
<evidence type="ECO:0000259" key="3">
    <source>
        <dbReference type="PROSITE" id="PS50173"/>
    </source>
</evidence>
<sequence>MTDSNVCSIICGMGERTYLAVDLKSFYASAECVARGLDPLDANLVVADVSRTSKTICLAVSPALKSFGLGSRARLFEVEERVGVLNEQRRLRAPGHRLAGSSVSAAQLQADPRLGIEYIAAKPRMSYYLDTSAKIYGIYLNYASKEDIHVYSVDEVFIDVTKYLKYFGCSAHELARRIVADILEQTGITATAGIGANLYLAKVAMDIVAKHIPADEDGVRIAELDERRYRELLWSHRPLTDFWRVGRGIARKLERQGIMTMGDIARCSLGRAGEYYNEDLLYRFFGVNAETLIDHAWGWEPCTIADIKAYTPENSSLSIGQVLARPYPHTQAHTVASEMADCLAQDLAAKGAVTDQVVLTVGFDRESLMDGRYLGPVGKDHYGRPVPKSVHGSCDLGRFTSSATAIRQAVVDVFERIADSRLYVRRLTVVAGRVRMLGETQTFEQPSLFEDLEGSQTQQQATADRKELSLQRTVNALRSRFGAASVIKGVNLDEGATGMERSKQIGGHAA</sequence>
<dbReference type="GO" id="GO:0009432">
    <property type="term" value="P:SOS response"/>
    <property type="evidence" value="ECO:0007669"/>
    <property type="project" value="TreeGrafter"/>
</dbReference>
<evidence type="ECO:0000313" key="5">
    <source>
        <dbReference type="Proteomes" id="UP000008394"/>
    </source>
</evidence>
<dbReference type="Gene3D" id="1.10.150.20">
    <property type="entry name" value="5' to 3' exonuclease, C-terminal subdomain"/>
    <property type="match status" value="1"/>
</dbReference>
<dbReference type="PANTHER" id="PTHR11076:SF35">
    <property type="entry name" value="DNA REPAIR PROTEIN HOMOLOG YOBH"/>
    <property type="match status" value="1"/>
</dbReference>
<dbReference type="KEGG" id="bnm:BALAC2494_00534"/>
<comment type="similarity">
    <text evidence="1">Belongs to the DNA polymerase type-Y family.</text>
</comment>
<dbReference type="InterPro" id="IPR043128">
    <property type="entry name" value="Rev_trsase/Diguanyl_cyclase"/>
</dbReference>
<protein>
    <submittedName>
        <fullName evidence="4">Nucleotidyltransferase/DNA polymerase involved in DNA repair</fullName>
    </submittedName>
</protein>
<dbReference type="Gene3D" id="3.30.70.270">
    <property type="match status" value="1"/>
</dbReference>
<dbReference type="PROSITE" id="PS50173">
    <property type="entry name" value="UMUC"/>
    <property type="match status" value="1"/>
</dbReference>
<dbReference type="InterPro" id="IPR050116">
    <property type="entry name" value="DNA_polymerase-Y"/>
</dbReference>
<proteinExistence type="inferred from homology"/>
<dbReference type="Gene3D" id="3.40.1170.60">
    <property type="match status" value="1"/>
</dbReference>
<accession>A0A806FQA2</accession>
<dbReference type="InterPro" id="IPR001126">
    <property type="entry name" value="UmuC"/>
</dbReference>
<organism evidence="4 5">
    <name type="scientific">Bifidobacterium animalis subsp. lactis CNCM I-2494</name>
    <dbReference type="NCBI Taxonomy" id="1042403"/>
    <lineage>
        <taxon>Bacteria</taxon>
        <taxon>Bacillati</taxon>
        <taxon>Actinomycetota</taxon>
        <taxon>Actinomycetes</taxon>
        <taxon>Bifidobacteriales</taxon>
        <taxon>Bifidobacteriaceae</taxon>
        <taxon>Bifidobacterium</taxon>
    </lineage>
</organism>
<evidence type="ECO:0000256" key="2">
    <source>
        <dbReference type="ARBA" id="ARBA00025589"/>
    </source>
</evidence>
<dbReference type="GO" id="GO:0006281">
    <property type="term" value="P:DNA repair"/>
    <property type="evidence" value="ECO:0007669"/>
    <property type="project" value="InterPro"/>
</dbReference>
<dbReference type="InterPro" id="IPR043502">
    <property type="entry name" value="DNA/RNA_pol_sf"/>
</dbReference>
<reference evidence="4 5" key="1">
    <citation type="journal article" date="2011" name="J. Bacteriol.">
        <title>Genome Sequence of the Probiotic Strain Bifidobacterium animalis subsp. lactis CNCM I-2494.</title>
        <authorList>
            <person name="Chervaux C."/>
            <person name="Grimaldi C."/>
            <person name="Bolotin A."/>
            <person name="Quinquis B."/>
            <person name="Legrain-Raspaud S."/>
            <person name="van Hylckama Vlieg J.E."/>
            <person name="Denariaz G."/>
            <person name="Smokvina T."/>
        </authorList>
    </citation>
    <scope>NUCLEOTIDE SEQUENCE [LARGE SCALE GENOMIC DNA]</scope>
    <source>
        <strain evidence="4 5">CNCM I-2494</strain>
    </source>
</reference>
<dbReference type="GO" id="GO:0042276">
    <property type="term" value="P:error-prone translesion synthesis"/>
    <property type="evidence" value="ECO:0007669"/>
    <property type="project" value="TreeGrafter"/>
</dbReference>
<gene>
    <name evidence="4" type="ORF">BALAC2494_00534</name>
</gene>
<dbReference type="Pfam" id="PF00817">
    <property type="entry name" value="IMS"/>
    <property type="match status" value="1"/>
</dbReference>
<keyword evidence="4" id="KW-0808">Transferase</keyword>